<feature type="transmembrane region" description="Helical" evidence="3">
    <location>
        <begin position="205"/>
        <end position="226"/>
    </location>
</feature>
<keyword evidence="3" id="KW-0812">Transmembrane</keyword>
<dbReference type="PANTHER" id="PTHR38043">
    <property type="entry name" value="PROTEIN HEMX"/>
    <property type="match status" value="1"/>
</dbReference>
<keyword evidence="5" id="KW-1185">Reference proteome</keyword>
<evidence type="ECO:0000313" key="5">
    <source>
        <dbReference type="Proteomes" id="UP000198693"/>
    </source>
</evidence>
<gene>
    <name evidence="4" type="ORF">SAMN04487955_1157</name>
</gene>
<dbReference type="AlphaFoldDB" id="A0A1I7K5U0"/>
<feature type="compositionally biased region" description="Low complexity" evidence="2">
    <location>
        <begin position="166"/>
        <end position="177"/>
    </location>
</feature>
<protein>
    <submittedName>
        <fullName evidence="4">Uroporphyrin-3 C-methyltransferase</fullName>
    </submittedName>
</protein>
<keyword evidence="4" id="KW-0808">Transferase</keyword>
<feature type="compositionally biased region" description="Low complexity" evidence="2">
    <location>
        <begin position="90"/>
        <end position="101"/>
    </location>
</feature>
<keyword evidence="1" id="KW-0175">Coiled coil</keyword>
<evidence type="ECO:0000256" key="3">
    <source>
        <dbReference type="SAM" id="Phobius"/>
    </source>
</evidence>
<dbReference type="EMBL" id="FPBP01000015">
    <property type="protein sequence ID" value="SFU92791.1"/>
    <property type="molecule type" value="Genomic_DNA"/>
</dbReference>
<evidence type="ECO:0000313" key="4">
    <source>
        <dbReference type="EMBL" id="SFU92791.1"/>
    </source>
</evidence>
<feature type="compositionally biased region" description="Polar residues" evidence="2">
    <location>
        <begin position="70"/>
        <end position="89"/>
    </location>
</feature>
<name>A0A1I7K5U0_9GAMM</name>
<feature type="compositionally biased region" description="Low complexity" evidence="2">
    <location>
        <begin position="13"/>
        <end position="28"/>
    </location>
</feature>
<dbReference type="Pfam" id="PF04375">
    <property type="entry name" value="HemX"/>
    <property type="match status" value="1"/>
</dbReference>
<dbReference type="InterPro" id="IPR007470">
    <property type="entry name" value="HemX"/>
</dbReference>
<reference evidence="5" key="1">
    <citation type="submission" date="2016-10" db="EMBL/GenBank/DDBJ databases">
        <authorList>
            <person name="Varghese N."/>
            <person name="Submissions S."/>
        </authorList>
    </citation>
    <scope>NUCLEOTIDE SEQUENCE [LARGE SCALE GENOMIC DNA]</scope>
    <source>
        <strain evidence="5">CGMCC 1.6981</strain>
    </source>
</reference>
<feature type="compositionally biased region" description="Low complexity" evidence="2">
    <location>
        <begin position="50"/>
        <end position="64"/>
    </location>
</feature>
<sequence>MSKQPHDQDEQQTPTGAAKAGPASASPGDEADKSGPTAKGKSRRRGRGGQTTASAAASTTGTAKPDATPATESSKPASSATPAGSDKTQPASSSADTPSSTNVDKSAIQAPNAATPGSVTSSVDKPGTGKEGADKEKEGAGKEGTGKESTTQPDKPAAAQASSTKTSGPSTAAPRPAGSGGGGAAAPRPSSGDGRGSKGGGKAGIVALVLVILLALGVALFGWQAWQKLDAQQQRLAAVEARSEQAATADQLAELESRFDEGEQERQASLDNALSELRSEFNDYRSSVDETLDQVLAELSREQNTDEREWLHAEAAYLLRLANQRLQLERDVEGAAALLRTADERLEEADNPALVPVRREIAEELAALESVPEVDRTGLYLALNAQQEQLARQPLAQDIEQIAANSSIEEAPTGSWQNQLSRFGQELKDLVTVRQHDQALEALISPEQESYLRQSVRLVLEQAQLALLKEEQELYDASLDKVLTLIEGYYDTDDSGVQSVIARLEELKQRSIRPELPDISDSQQALAEFIDNRYASRGDEGDDA</sequence>
<dbReference type="STRING" id="463301.SAMN04487955_1157"/>
<feature type="coiled-coil region" evidence="1">
    <location>
        <begin position="229"/>
        <end position="272"/>
    </location>
</feature>
<feature type="compositionally biased region" description="Basic and acidic residues" evidence="2">
    <location>
        <begin position="127"/>
        <end position="146"/>
    </location>
</feature>
<keyword evidence="3" id="KW-1133">Transmembrane helix</keyword>
<dbReference type="Proteomes" id="UP000198693">
    <property type="component" value="Unassembled WGS sequence"/>
</dbReference>
<dbReference type="GO" id="GO:0008168">
    <property type="term" value="F:methyltransferase activity"/>
    <property type="evidence" value="ECO:0007669"/>
    <property type="project" value="UniProtKB-KW"/>
</dbReference>
<dbReference type="GO" id="GO:0032259">
    <property type="term" value="P:methylation"/>
    <property type="evidence" value="ECO:0007669"/>
    <property type="project" value="UniProtKB-KW"/>
</dbReference>
<accession>A0A1I7K5U0</accession>
<dbReference type="PANTHER" id="PTHR38043:SF1">
    <property type="entry name" value="PROTEIN HEMX"/>
    <property type="match status" value="1"/>
</dbReference>
<dbReference type="RefSeq" id="WP_089797170.1">
    <property type="nucleotide sequence ID" value="NZ_FPBP01000015.1"/>
</dbReference>
<keyword evidence="3" id="KW-0472">Membrane</keyword>
<proteinExistence type="predicted"/>
<keyword evidence="4" id="KW-0489">Methyltransferase</keyword>
<dbReference type="OrthoDB" id="5739852at2"/>
<evidence type="ECO:0000256" key="2">
    <source>
        <dbReference type="SAM" id="MobiDB-lite"/>
    </source>
</evidence>
<feature type="region of interest" description="Disordered" evidence="2">
    <location>
        <begin position="1"/>
        <end position="199"/>
    </location>
</feature>
<organism evidence="4 5">
    <name type="scientific">Halomonas korlensis</name>
    <dbReference type="NCBI Taxonomy" id="463301"/>
    <lineage>
        <taxon>Bacteria</taxon>
        <taxon>Pseudomonadati</taxon>
        <taxon>Pseudomonadota</taxon>
        <taxon>Gammaproteobacteria</taxon>
        <taxon>Oceanospirillales</taxon>
        <taxon>Halomonadaceae</taxon>
        <taxon>Halomonas</taxon>
    </lineage>
</organism>
<evidence type="ECO:0000256" key="1">
    <source>
        <dbReference type="SAM" id="Coils"/>
    </source>
</evidence>